<gene>
    <name evidence="10" type="ORF">EB796_017007</name>
</gene>
<evidence type="ECO:0000313" key="11">
    <source>
        <dbReference type="Proteomes" id="UP000593567"/>
    </source>
</evidence>
<dbReference type="CDD" id="cd22752">
    <property type="entry name" value="OTU_OTUD5-like"/>
    <property type="match status" value="1"/>
</dbReference>
<keyword evidence="11" id="KW-1185">Reference proteome</keyword>
<name>A0A7J7JEX8_BUGNE</name>
<reference evidence="10" key="1">
    <citation type="submission" date="2020-06" db="EMBL/GenBank/DDBJ databases">
        <title>Draft genome of Bugula neritina, a colonial animal packing powerful symbionts and potential medicines.</title>
        <authorList>
            <person name="Rayko M."/>
        </authorList>
    </citation>
    <scope>NUCLEOTIDE SEQUENCE [LARGE SCALE GENOMIC DNA]</scope>
    <source>
        <strain evidence="10">Kwan_BN1</strain>
    </source>
</reference>
<evidence type="ECO:0000259" key="9">
    <source>
        <dbReference type="PROSITE" id="PS50802"/>
    </source>
</evidence>
<feature type="compositionally biased region" description="Polar residues" evidence="8">
    <location>
        <begin position="21"/>
        <end position="56"/>
    </location>
</feature>
<organism evidence="10 11">
    <name type="scientific">Bugula neritina</name>
    <name type="common">Brown bryozoan</name>
    <name type="synonym">Sertularia neritina</name>
    <dbReference type="NCBI Taxonomy" id="10212"/>
    <lineage>
        <taxon>Eukaryota</taxon>
        <taxon>Metazoa</taxon>
        <taxon>Spiralia</taxon>
        <taxon>Lophotrochozoa</taxon>
        <taxon>Bryozoa</taxon>
        <taxon>Gymnolaemata</taxon>
        <taxon>Cheilostomatida</taxon>
        <taxon>Flustrina</taxon>
        <taxon>Buguloidea</taxon>
        <taxon>Bugulidae</taxon>
        <taxon>Bugula</taxon>
    </lineage>
</organism>
<dbReference type="AlphaFoldDB" id="A0A7J7JEX8"/>
<dbReference type="OrthoDB" id="409956at2759"/>
<dbReference type="InterPro" id="IPR038765">
    <property type="entry name" value="Papain-like_cys_pep_sf"/>
</dbReference>
<evidence type="ECO:0000256" key="2">
    <source>
        <dbReference type="ARBA" id="ARBA00010407"/>
    </source>
</evidence>
<feature type="compositionally biased region" description="Polar residues" evidence="8">
    <location>
        <begin position="141"/>
        <end position="151"/>
    </location>
</feature>
<comment type="similarity">
    <text evidence="2">Belongs to the peptidase C85 family.</text>
</comment>
<feature type="compositionally biased region" description="Polar residues" evidence="8">
    <location>
        <begin position="597"/>
        <end position="608"/>
    </location>
</feature>
<dbReference type="GO" id="GO:0061578">
    <property type="term" value="F:K63-linked deubiquitinase activity"/>
    <property type="evidence" value="ECO:0007669"/>
    <property type="project" value="TreeGrafter"/>
</dbReference>
<dbReference type="GO" id="GO:0016579">
    <property type="term" value="P:protein deubiquitination"/>
    <property type="evidence" value="ECO:0007669"/>
    <property type="project" value="TreeGrafter"/>
</dbReference>
<evidence type="ECO:0000256" key="7">
    <source>
        <dbReference type="ARBA" id="ARBA00033460"/>
    </source>
</evidence>
<protein>
    <recommendedName>
        <fullName evidence="3">ubiquitinyl hydrolase 1</fullName>
        <ecNumber evidence="3">3.4.19.12</ecNumber>
    </recommendedName>
    <alternativeName>
        <fullName evidence="7">Deubiquitinating enzyme A</fullName>
    </alternativeName>
</protein>
<feature type="region of interest" description="Disordered" evidence="8">
    <location>
        <begin position="259"/>
        <end position="302"/>
    </location>
</feature>
<sequence length="650" mass="72622">MTILPHRERSKRRLEQRDVETSQQFDLLERGQQNSTASLEGQTLSPHGHSSTSQLQAEPPHLNLSQNVGLNSSLFGVHHHHAHTHNQRLAPNNCNSKGFGHSLRNENVSLRAHTALALGVDSMSKSRRGSSSLRPPVGVTHSHTNPKSKSLNVGLEDKYTPPCKKSKRFKTNVKSKRRQTYNINTNSGGPMEALELSFDYSSHQVHDNQHQPSHSKSGKSSFTYAPFIQSAGSTIQQSRQILIPTTSTMSPIAQHSPKILGGAQQKSGPGRRTESPESDVNSGDEHQSAASPGGCNSEDEHVPTHQAGYTEELENTFEIALKKELGLHIRQMEMDGSCLFRAIADQVYGNQDMHDLVRRQCIDYMAKNSDHFSQYVTEDFSTYLHRKRQLGCHGNHIEVQALSEMFSRPIEVYQYDLKPINIFHGTYTAESACPIRISYHRNTHYNSLYDPEKPTVGVGLGLSDYKPRLVEKNLLTEVATSSENYQIEQAMLDDKLRETDWEITDETIREQVAKESYAQWLQDCQKKKRRTPACTVTGPSCSWGSEETSNWIEKLSPSGSPSRSHANTHSPKEKPANYKGSSSSSKKSDIACGGEDQPSSSTDLSQQTSAFFDAEPFNVFNFNDNIDESEAVARAIAESQQEYINQVLKK</sequence>
<dbReference type="PANTHER" id="PTHR12419:SF4">
    <property type="entry name" value="OTU DOMAIN-CONTAINING PROTEIN 5"/>
    <property type="match status" value="1"/>
</dbReference>
<feature type="compositionally biased region" description="Polar residues" evidence="8">
    <location>
        <begin position="210"/>
        <end position="221"/>
    </location>
</feature>
<feature type="region of interest" description="Disordered" evidence="8">
    <location>
        <begin position="202"/>
        <end position="221"/>
    </location>
</feature>
<feature type="domain" description="OTU" evidence="9">
    <location>
        <begin position="327"/>
        <end position="451"/>
    </location>
</feature>
<feature type="region of interest" description="Disordered" evidence="8">
    <location>
        <begin position="1"/>
        <end position="57"/>
    </location>
</feature>
<dbReference type="SUPFAM" id="SSF54001">
    <property type="entry name" value="Cysteine proteinases"/>
    <property type="match status" value="1"/>
</dbReference>
<evidence type="ECO:0000256" key="8">
    <source>
        <dbReference type="SAM" id="MobiDB-lite"/>
    </source>
</evidence>
<dbReference type="Proteomes" id="UP000593567">
    <property type="component" value="Unassembled WGS sequence"/>
</dbReference>
<proteinExistence type="inferred from homology"/>
<keyword evidence="4" id="KW-0645">Protease</keyword>
<dbReference type="EC" id="3.4.19.12" evidence="3"/>
<accession>A0A7J7JEX8</accession>
<feature type="region of interest" description="Disordered" evidence="8">
    <location>
        <begin position="122"/>
        <end position="164"/>
    </location>
</feature>
<dbReference type="EMBL" id="VXIV02002549">
    <property type="protein sequence ID" value="KAF6024685.1"/>
    <property type="molecule type" value="Genomic_DNA"/>
</dbReference>
<dbReference type="InterPro" id="IPR003323">
    <property type="entry name" value="OTU_dom"/>
</dbReference>
<feature type="compositionally biased region" description="Polar residues" evidence="8">
    <location>
        <begin position="537"/>
        <end position="569"/>
    </location>
</feature>
<evidence type="ECO:0000313" key="10">
    <source>
        <dbReference type="EMBL" id="KAF6024685.1"/>
    </source>
</evidence>
<dbReference type="PANTHER" id="PTHR12419">
    <property type="entry name" value="OTU DOMAIN CONTAINING PROTEIN"/>
    <property type="match status" value="1"/>
</dbReference>
<evidence type="ECO:0000256" key="3">
    <source>
        <dbReference type="ARBA" id="ARBA00012759"/>
    </source>
</evidence>
<dbReference type="InterPro" id="IPR050704">
    <property type="entry name" value="Peptidase_C85-like"/>
</dbReference>
<evidence type="ECO:0000256" key="5">
    <source>
        <dbReference type="ARBA" id="ARBA00022786"/>
    </source>
</evidence>
<dbReference type="PROSITE" id="PS50802">
    <property type="entry name" value="OTU"/>
    <property type="match status" value="1"/>
</dbReference>
<evidence type="ECO:0000256" key="6">
    <source>
        <dbReference type="ARBA" id="ARBA00022801"/>
    </source>
</evidence>
<keyword evidence="6" id="KW-0378">Hydrolase</keyword>
<evidence type="ECO:0000256" key="4">
    <source>
        <dbReference type="ARBA" id="ARBA00022670"/>
    </source>
</evidence>
<feature type="region of interest" description="Disordered" evidence="8">
    <location>
        <begin position="532"/>
        <end position="608"/>
    </location>
</feature>
<dbReference type="FunFam" id="3.90.70.80:FF:000018">
    <property type="entry name" value="OTU domain-containing protein 5-B"/>
    <property type="match status" value="1"/>
</dbReference>
<dbReference type="GO" id="GO:0004843">
    <property type="term" value="F:cysteine-type deubiquitinase activity"/>
    <property type="evidence" value="ECO:0007669"/>
    <property type="project" value="UniProtKB-EC"/>
</dbReference>
<keyword evidence="5" id="KW-0833">Ubl conjugation pathway</keyword>
<comment type="catalytic activity">
    <reaction evidence="1">
        <text>Thiol-dependent hydrolysis of ester, thioester, amide, peptide and isopeptide bonds formed by the C-terminal Gly of ubiquitin (a 76-residue protein attached to proteins as an intracellular targeting signal).</text>
        <dbReference type="EC" id="3.4.19.12"/>
    </reaction>
</comment>
<dbReference type="Pfam" id="PF02338">
    <property type="entry name" value="OTU"/>
    <property type="match status" value="1"/>
</dbReference>
<dbReference type="GO" id="GO:0006508">
    <property type="term" value="P:proteolysis"/>
    <property type="evidence" value="ECO:0007669"/>
    <property type="project" value="UniProtKB-KW"/>
</dbReference>
<dbReference type="Gene3D" id="3.90.70.80">
    <property type="match status" value="1"/>
</dbReference>
<comment type="caution">
    <text evidence="10">The sequence shown here is derived from an EMBL/GenBank/DDBJ whole genome shotgun (WGS) entry which is preliminary data.</text>
</comment>
<evidence type="ECO:0000256" key="1">
    <source>
        <dbReference type="ARBA" id="ARBA00000707"/>
    </source>
</evidence>